<dbReference type="PANTHER" id="PTHR36443">
    <property type="entry name" value="BSR5223 PROTEIN"/>
    <property type="match status" value="1"/>
</dbReference>
<dbReference type="RefSeq" id="WP_324670206.1">
    <property type="nucleotide sequence ID" value="NZ_CP141614.1"/>
</dbReference>
<keyword evidence="3" id="KW-1185">Reference proteome</keyword>
<evidence type="ECO:0000313" key="2">
    <source>
        <dbReference type="EMBL" id="WRP15798.1"/>
    </source>
</evidence>
<dbReference type="Proteomes" id="UP001333102">
    <property type="component" value="Chromosome"/>
</dbReference>
<organism evidence="2 3">
    <name type="scientific">Geochorda subterranea</name>
    <dbReference type="NCBI Taxonomy" id="3109564"/>
    <lineage>
        <taxon>Bacteria</taxon>
        <taxon>Bacillati</taxon>
        <taxon>Bacillota</taxon>
        <taxon>Limnochordia</taxon>
        <taxon>Limnochordales</taxon>
        <taxon>Geochordaceae</taxon>
        <taxon>Geochorda</taxon>
    </lineage>
</organism>
<sequence>MPELSGFGRMLIVMGLAIAGLGLLLLVVGRGWLPGLGRLPGDIYVERGNFRFYFPLATSLLLSLLLTILLSLLRR</sequence>
<protein>
    <submittedName>
        <fullName evidence="2">DUF2905 domain-containing protein</fullName>
    </submittedName>
</protein>
<keyword evidence="1" id="KW-0812">Transmembrane</keyword>
<feature type="transmembrane region" description="Helical" evidence="1">
    <location>
        <begin position="12"/>
        <end position="32"/>
    </location>
</feature>
<dbReference type="Pfam" id="PF11146">
    <property type="entry name" value="DUF2905"/>
    <property type="match status" value="1"/>
</dbReference>
<feature type="transmembrane region" description="Helical" evidence="1">
    <location>
        <begin position="52"/>
        <end position="73"/>
    </location>
</feature>
<evidence type="ECO:0000313" key="3">
    <source>
        <dbReference type="Proteomes" id="UP001333102"/>
    </source>
</evidence>
<dbReference type="PANTHER" id="PTHR36443:SF1">
    <property type="entry name" value="BSR5223 PROTEIN"/>
    <property type="match status" value="1"/>
</dbReference>
<keyword evidence="1" id="KW-0472">Membrane</keyword>
<accession>A0ABZ1BTA3</accession>
<dbReference type="InterPro" id="IPR021320">
    <property type="entry name" value="DUF2905"/>
</dbReference>
<dbReference type="EMBL" id="CP141614">
    <property type="protein sequence ID" value="WRP15798.1"/>
    <property type="molecule type" value="Genomic_DNA"/>
</dbReference>
<name>A0ABZ1BTA3_9FIRM</name>
<gene>
    <name evidence="2" type="ORF">VLY81_06495</name>
</gene>
<evidence type="ECO:0000256" key="1">
    <source>
        <dbReference type="SAM" id="Phobius"/>
    </source>
</evidence>
<keyword evidence="1" id="KW-1133">Transmembrane helix</keyword>
<reference evidence="3" key="1">
    <citation type="submission" date="2023-12" db="EMBL/GenBank/DDBJ databases">
        <title>Novel isolates from deep terrestrial aquifers shed light on the physiology and ecology of the class Limnochordia.</title>
        <authorList>
            <person name="Karnachuk O.V."/>
            <person name="Lukina A.P."/>
            <person name="Avakyan M.R."/>
            <person name="Kadnikov V."/>
            <person name="Begmatov S."/>
            <person name="Beletsky A.V."/>
            <person name="Mardanov A.V."/>
            <person name="Ravin N.V."/>
        </authorList>
    </citation>
    <scope>NUCLEOTIDE SEQUENCE [LARGE SCALE GENOMIC DNA]</scope>
    <source>
        <strain evidence="3">LN</strain>
    </source>
</reference>
<proteinExistence type="predicted"/>